<dbReference type="GeneID" id="19270749"/>
<evidence type="ECO:0000256" key="2">
    <source>
        <dbReference type="SAM" id="MobiDB-lite"/>
    </source>
</evidence>
<dbReference type="GO" id="GO:0000981">
    <property type="term" value="F:DNA-binding transcription factor activity, RNA polymerase II-specific"/>
    <property type="evidence" value="ECO:0007669"/>
    <property type="project" value="InterPro"/>
</dbReference>
<dbReference type="PANTHER" id="PTHR47256:SF1">
    <property type="entry name" value="ZN(II)2CYS6 TRANSCRIPTION FACTOR (EUROFUNG)"/>
    <property type="match status" value="1"/>
</dbReference>
<keyword evidence="1" id="KW-0539">Nucleus</keyword>
<dbReference type="Pfam" id="PF00172">
    <property type="entry name" value="Zn_clus"/>
    <property type="match status" value="1"/>
</dbReference>
<feature type="domain" description="Zn(2)-C6 fungal-type" evidence="3">
    <location>
        <begin position="70"/>
        <end position="100"/>
    </location>
</feature>
<dbReference type="CDD" id="cd12148">
    <property type="entry name" value="fungal_TF_MHR"/>
    <property type="match status" value="1"/>
</dbReference>
<dbReference type="OrthoDB" id="426882at2759"/>
<keyword evidence="5" id="KW-1185">Reference proteome</keyword>
<reference evidence="5" key="1">
    <citation type="journal article" date="2015" name="BMC Genomics">
        <title>Genomic and transcriptomic analysis of the endophytic fungus Pestalotiopsis fici reveals its lifestyle and high potential for synthesis of natural products.</title>
        <authorList>
            <person name="Wang X."/>
            <person name="Zhang X."/>
            <person name="Liu L."/>
            <person name="Xiang M."/>
            <person name="Wang W."/>
            <person name="Sun X."/>
            <person name="Che Y."/>
            <person name="Guo L."/>
            <person name="Liu G."/>
            <person name="Guo L."/>
            <person name="Wang C."/>
            <person name="Yin W.B."/>
            <person name="Stadler M."/>
            <person name="Zhang X."/>
            <person name="Liu X."/>
        </authorList>
    </citation>
    <scope>NUCLEOTIDE SEQUENCE [LARGE SCALE GENOMIC DNA]</scope>
    <source>
        <strain evidence="5">W106-1 / CGMCC3.15140</strain>
    </source>
</reference>
<evidence type="ECO:0000256" key="1">
    <source>
        <dbReference type="ARBA" id="ARBA00023242"/>
    </source>
</evidence>
<dbReference type="SUPFAM" id="SSF57701">
    <property type="entry name" value="Zn2/Cys6 DNA-binding domain"/>
    <property type="match status" value="1"/>
</dbReference>
<dbReference type="HOGENOM" id="CLU_007003_1_0_1"/>
<sequence>MSQHSLAAGQLEPPGQSRQQRRPLLPRPAPTPAQPAPLALAAAQQSSPPSRVAHLAKQSRSLRRQQVPAACGACRKRKIKCDGGRPVCYSCTQRRVPCDYASQPGETPSQALRRSYSQLRDHATSNEKILDLLRTLPDKEAHHVLQRIRSGTDISAILSHIHDGDLLLQLALEPETRFRYQFPYRQNFPENDLPDNSYLNSFVYEGPLSYAPDQRLGPDGSESDSYSLVAYQRPFHAAQVVDPRLTDVKPSLWTSVCDDDLLMRDLLGVWLRCEYQFTAAFQKDYFLEDMLVMRQDFCSSLLVNVTLAYSCVCYPRFSDRAEYWNPHTLVYRFIAEAKRIWEIESHQVRLTTIQAGMLFNVFYNLCGLDEIGQPYRIQAIELAHKLRLYDSAISGQSKRIRDGRLYTAWALYDWETLVGFSFMHAPLLKTPPVEPLPDPLEDPKWFGEIWAKYPSSQSLSPSHFGLVFHAKSQFRIIMNEFCVEAYSRDSMITLDQAYQFRSRLISWYDGLPAPLCAKTIVLPAQLQLHMYYHNLVLNMFEPLLDEETDRVPGPQQIIDDSNKHLRTLVRLYYLRHGFDAMDLFICIPLILVAFKCADAIDQFTSASQLEALRSTLILVVKGLSSQRHNHYLSEALFRVIRGRMRVQEASILKGVLNLDDEDPVEKSRAPMQAVRSAWTVSVVKEDTQVLNNLVENYAYLSVNDRADTKSSYQGG</sequence>
<feature type="compositionally biased region" description="Low complexity" evidence="2">
    <location>
        <begin position="36"/>
        <end position="50"/>
    </location>
</feature>
<dbReference type="eggNOG" id="ENOG502SJUN">
    <property type="taxonomic scope" value="Eukaryota"/>
</dbReference>
<evidence type="ECO:0000313" key="5">
    <source>
        <dbReference type="Proteomes" id="UP000030651"/>
    </source>
</evidence>
<gene>
    <name evidence="4" type="ORF">PFICI_05736</name>
</gene>
<dbReference type="CDD" id="cd00067">
    <property type="entry name" value="GAL4"/>
    <property type="match status" value="1"/>
</dbReference>
<dbReference type="AlphaFoldDB" id="W3XCS3"/>
<proteinExistence type="predicted"/>
<name>W3XCS3_PESFW</name>
<dbReference type="InterPro" id="IPR001138">
    <property type="entry name" value="Zn2Cys6_DnaBD"/>
</dbReference>
<dbReference type="GO" id="GO:0008270">
    <property type="term" value="F:zinc ion binding"/>
    <property type="evidence" value="ECO:0007669"/>
    <property type="project" value="InterPro"/>
</dbReference>
<dbReference type="InterPro" id="IPR036864">
    <property type="entry name" value="Zn2-C6_fun-type_DNA-bd_sf"/>
</dbReference>
<dbReference type="KEGG" id="pfy:PFICI_05736"/>
<evidence type="ECO:0000259" key="3">
    <source>
        <dbReference type="PROSITE" id="PS50048"/>
    </source>
</evidence>
<dbReference type="OMA" id="QFRIIMN"/>
<organism evidence="4 5">
    <name type="scientific">Pestalotiopsis fici (strain W106-1 / CGMCC3.15140)</name>
    <dbReference type="NCBI Taxonomy" id="1229662"/>
    <lineage>
        <taxon>Eukaryota</taxon>
        <taxon>Fungi</taxon>
        <taxon>Dikarya</taxon>
        <taxon>Ascomycota</taxon>
        <taxon>Pezizomycotina</taxon>
        <taxon>Sordariomycetes</taxon>
        <taxon>Xylariomycetidae</taxon>
        <taxon>Amphisphaeriales</taxon>
        <taxon>Sporocadaceae</taxon>
        <taxon>Pestalotiopsis</taxon>
    </lineage>
</organism>
<dbReference type="PROSITE" id="PS00463">
    <property type="entry name" value="ZN2_CY6_FUNGAL_1"/>
    <property type="match status" value="1"/>
</dbReference>
<feature type="region of interest" description="Disordered" evidence="2">
    <location>
        <begin position="1"/>
        <end position="62"/>
    </location>
</feature>
<feature type="compositionally biased region" description="Pro residues" evidence="2">
    <location>
        <begin position="25"/>
        <end position="35"/>
    </location>
</feature>
<dbReference type="EMBL" id="KI912111">
    <property type="protein sequence ID" value="ETS83860.1"/>
    <property type="molecule type" value="Genomic_DNA"/>
</dbReference>
<accession>W3XCS3</accession>
<dbReference type="RefSeq" id="XP_007832508.1">
    <property type="nucleotide sequence ID" value="XM_007834317.1"/>
</dbReference>
<dbReference type="SMART" id="SM00066">
    <property type="entry name" value="GAL4"/>
    <property type="match status" value="1"/>
</dbReference>
<dbReference type="PANTHER" id="PTHR47256">
    <property type="entry name" value="ZN(II)2CYS6 TRANSCRIPTION FACTOR (EUROFUNG)-RELATED"/>
    <property type="match status" value="1"/>
</dbReference>
<evidence type="ECO:0000313" key="4">
    <source>
        <dbReference type="EMBL" id="ETS83860.1"/>
    </source>
</evidence>
<dbReference type="InParanoid" id="W3XCS3"/>
<dbReference type="PROSITE" id="PS50048">
    <property type="entry name" value="ZN2_CY6_FUNGAL_2"/>
    <property type="match status" value="1"/>
</dbReference>
<dbReference type="Proteomes" id="UP000030651">
    <property type="component" value="Unassembled WGS sequence"/>
</dbReference>
<dbReference type="Gene3D" id="4.10.240.10">
    <property type="entry name" value="Zn(2)-C6 fungal-type DNA-binding domain"/>
    <property type="match status" value="1"/>
</dbReference>
<protein>
    <recommendedName>
        <fullName evidence="3">Zn(2)-C6 fungal-type domain-containing protein</fullName>
    </recommendedName>
</protein>
<dbReference type="InterPro" id="IPR053187">
    <property type="entry name" value="Notoamide_regulator"/>
</dbReference>